<sequence>MYNFISSKKYEKLKTALQNNKIVILQGQPGTAKTHTLMKICKELNFELSYFESIKNKPHFLNKNVVGTVDLQSKRDLKQCLRMLNDIVNPFVIEMRDLVCYKEVQDIFDSSFNTDKNILDDQEPSNTVSNSLNDNLKHKLDKKDTEDNKFDDNLISTTLKNIFGIKHDNNASSSNETNKNTNLYDNNGNNINGDLVKEKNPIFEHISVSFDSEDLDFITNEDINEVCSKQDKKFFDISNSNMFNDNNIVDMKINIENINESIFEQKDDVRIKFDIFDKNTEKSNNDTKKIDQSCSNIEKYDKKQSAQIKCNTSYLLLCSPESLIEDKNQKINILTEPVESFIQNGQNDFNNTFLCDKTCDILDKSVTNNEATENIANQPNGILHETKKFNLCTLYEAIKSRKKGILQCILIKSKYGLAKNVENNYKLSKNKRFFISDSESNCIRSFSDELIVENQDSNNPNACDKVKRLRKSLISESSSDSFGLSDSCFETDSVKRKFSSLSKPSDLKAYKKHLLITQKFDKCQNNSKKDFDQIRKKFKNPKDANKEYKNNIIETQNRKNNNSSGSFYNNNHKRLRNAQNQIKNYQDCSSRIEILSFDNITISKLRNYFKSFSDDELVSFNGNLHKIFLQQEFPFINQHIFKKHSIFHFLGKIFYFDGKTIEGSQRTINSVYDINQSGNNRYEFQEQPTQRNYITNKNLSNINNTNKNISKSFDTNVYVQYQNIFNYSKLLSNTNKIKLKDIKKNLNHHETHKLLEYLLSNGIEFICTKEYKEFLNDLSLTDYYIKQNRNRDHDDCNFMLVPIYFILRSDKIKPKKFFQFQSLRKKVCKIDLQYFR</sequence>
<dbReference type="HOGENOM" id="CLU_339800_0_0_1"/>
<gene>
    <name evidence="1" type="ORF">EDEG_01948</name>
</gene>
<dbReference type="Gene3D" id="3.40.50.300">
    <property type="entry name" value="P-loop containing nucleotide triphosphate hydrolases"/>
    <property type="match status" value="1"/>
</dbReference>
<keyword evidence="2" id="KW-1185">Reference proteome</keyword>
<evidence type="ECO:0000313" key="1">
    <source>
        <dbReference type="EMBL" id="EJW03753.1"/>
    </source>
</evidence>
<reference evidence="2" key="2">
    <citation type="submission" date="2015-07" db="EMBL/GenBank/DDBJ databases">
        <title>Contrasting host-pathogen interactions and genome evolution in two generalist and specialist microsporidian pathogens of mosquitoes.</title>
        <authorList>
            <consortium name="The Broad Institute Genomics Platform"/>
            <consortium name="The Broad Institute Genome Sequencing Center for Infectious Disease"/>
            <person name="Cuomo C.A."/>
            <person name="Sanscrainte N.D."/>
            <person name="Goldberg J.M."/>
            <person name="Heiman D."/>
            <person name="Young S."/>
            <person name="Zeng Q."/>
            <person name="Becnel J.J."/>
            <person name="Birren B.W."/>
        </authorList>
    </citation>
    <scope>NUCLEOTIDE SEQUENCE [LARGE SCALE GENOMIC DNA]</scope>
    <source>
        <strain evidence="2">USNM 41457</strain>
    </source>
</reference>
<proteinExistence type="predicted"/>
<dbReference type="AlphaFoldDB" id="J8ZVR1"/>
<dbReference type="Proteomes" id="UP000003163">
    <property type="component" value="Unassembled WGS sequence"/>
</dbReference>
<evidence type="ECO:0000313" key="2">
    <source>
        <dbReference type="Proteomes" id="UP000003163"/>
    </source>
</evidence>
<reference evidence="1 2" key="1">
    <citation type="submission" date="2011-08" db="EMBL/GenBank/DDBJ databases">
        <authorList>
            <person name="Liu Z.J."/>
            <person name="Shi F.L."/>
            <person name="Lu J.Q."/>
            <person name="Li M."/>
            <person name="Wang Z.L."/>
        </authorList>
    </citation>
    <scope>NUCLEOTIDE SEQUENCE [LARGE SCALE GENOMIC DNA]</scope>
    <source>
        <strain evidence="1 2">USNM 41457</strain>
    </source>
</reference>
<dbReference type="InterPro" id="IPR027417">
    <property type="entry name" value="P-loop_NTPase"/>
</dbReference>
<organism evidence="1 2">
    <name type="scientific">Edhazardia aedis (strain USNM 41457)</name>
    <name type="common">Microsporidian parasite</name>
    <dbReference type="NCBI Taxonomy" id="1003232"/>
    <lineage>
        <taxon>Eukaryota</taxon>
        <taxon>Fungi</taxon>
        <taxon>Fungi incertae sedis</taxon>
        <taxon>Microsporidia</taxon>
        <taxon>Edhazardia</taxon>
    </lineage>
</organism>
<accession>J8ZVR1</accession>
<dbReference type="VEuPathDB" id="MicrosporidiaDB:EDEG_01948"/>
<protein>
    <submittedName>
        <fullName evidence="1">Uncharacterized protein</fullName>
    </submittedName>
</protein>
<comment type="caution">
    <text evidence="1">The sequence shown here is derived from an EMBL/GenBank/DDBJ whole genome shotgun (WGS) entry which is preliminary data.</text>
</comment>
<dbReference type="SUPFAM" id="SSF52540">
    <property type="entry name" value="P-loop containing nucleoside triphosphate hydrolases"/>
    <property type="match status" value="1"/>
</dbReference>
<dbReference type="EMBL" id="AFBI03000031">
    <property type="protein sequence ID" value="EJW03753.1"/>
    <property type="molecule type" value="Genomic_DNA"/>
</dbReference>
<name>J8ZVR1_EDHAE</name>
<dbReference type="InParanoid" id="J8ZVR1"/>